<dbReference type="AlphaFoldDB" id="A0A699JSY9"/>
<dbReference type="SUPFAM" id="SSF56672">
    <property type="entry name" value="DNA/RNA polymerases"/>
    <property type="match status" value="1"/>
</dbReference>
<dbReference type="InterPro" id="IPR043502">
    <property type="entry name" value="DNA/RNA_pol_sf"/>
</dbReference>
<dbReference type="InterPro" id="IPR043128">
    <property type="entry name" value="Rev_trsase/Diguanyl_cyclase"/>
</dbReference>
<organism evidence="4">
    <name type="scientific">Tanacetum cinerariifolium</name>
    <name type="common">Dalmatian daisy</name>
    <name type="synonym">Chrysanthemum cinerariifolium</name>
    <dbReference type="NCBI Taxonomy" id="118510"/>
    <lineage>
        <taxon>Eukaryota</taxon>
        <taxon>Viridiplantae</taxon>
        <taxon>Streptophyta</taxon>
        <taxon>Embryophyta</taxon>
        <taxon>Tracheophyta</taxon>
        <taxon>Spermatophyta</taxon>
        <taxon>Magnoliopsida</taxon>
        <taxon>eudicotyledons</taxon>
        <taxon>Gunneridae</taxon>
        <taxon>Pentapetalae</taxon>
        <taxon>asterids</taxon>
        <taxon>campanulids</taxon>
        <taxon>Asterales</taxon>
        <taxon>Asteraceae</taxon>
        <taxon>Asteroideae</taxon>
        <taxon>Anthemideae</taxon>
        <taxon>Anthemidinae</taxon>
        <taxon>Tanacetum</taxon>
    </lineage>
</organism>
<dbReference type="SUPFAM" id="SSF57756">
    <property type="entry name" value="Retrovirus zinc finger-like domains"/>
    <property type="match status" value="1"/>
</dbReference>
<feature type="domain" description="CCHC-type" evidence="3">
    <location>
        <begin position="134"/>
        <end position="149"/>
    </location>
</feature>
<dbReference type="PANTHER" id="PTHR35046:SF23">
    <property type="entry name" value="NUCLEOTIDYLTRANSFERASE, RIBONUCLEASE H"/>
    <property type="match status" value="1"/>
</dbReference>
<dbReference type="Gene3D" id="3.10.10.10">
    <property type="entry name" value="HIV Type 1 Reverse Transcriptase, subunit A, domain 1"/>
    <property type="match status" value="1"/>
</dbReference>
<dbReference type="Gene3D" id="3.30.70.270">
    <property type="match status" value="1"/>
</dbReference>
<keyword evidence="1" id="KW-0862">Zinc</keyword>
<dbReference type="PROSITE" id="PS50158">
    <property type="entry name" value="ZF_CCHC"/>
    <property type="match status" value="1"/>
</dbReference>
<evidence type="ECO:0000256" key="1">
    <source>
        <dbReference type="PROSITE-ProRule" id="PRU00047"/>
    </source>
</evidence>
<sequence length="378" mass="42755">MSGNEDHHRQGHRFAAGGNGHDGRDPRDVEIERLRQRVRELEINPFNRYERQYEDTPTDTAVKEYESEEIPEFEGRLSPDDFLDWLRTVDRIFDLRDTPDHIKATGTIRVGPIKADPPALTSISPTPTTSSLCCFKCQGIGHLKRDCPNKHVLTLIDEADPLYDTEDEVETEVVYPDRGELFVIRRLLNTAVLDQDDNTTWLRPNIFHTQCTTKDGVSITLAPLNPKDAPPDHVLISKTDFVGLVKVSPPSVVFGLLMIEENPVTAAAPLSMVLLLNEFKDVFPEEIPAGLGVIREIQHCIDFLPGASIPNTPAYRMNPKEFAELHRAVNSITIKYRFPIPRFDDLLDHLHGASVFSRIDLRSGYHQIRMRPGDKCHG</sequence>
<dbReference type="SMART" id="SM00343">
    <property type="entry name" value="ZnF_C2HC"/>
    <property type="match status" value="1"/>
</dbReference>
<dbReference type="InterPro" id="IPR036875">
    <property type="entry name" value="Znf_CCHC_sf"/>
</dbReference>
<proteinExistence type="predicted"/>
<accession>A0A699JSY9</accession>
<dbReference type="GO" id="GO:0003676">
    <property type="term" value="F:nucleic acid binding"/>
    <property type="evidence" value="ECO:0007669"/>
    <property type="project" value="InterPro"/>
</dbReference>
<dbReference type="Gene3D" id="4.10.60.10">
    <property type="entry name" value="Zinc finger, CCHC-type"/>
    <property type="match status" value="1"/>
</dbReference>
<dbReference type="Pfam" id="PF00098">
    <property type="entry name" value="zf-CCHC"/>
    <property type="match status" value="1"/>
</dbReference>
<evidence type="ECO:0000256" key="2">
    <source>
        <dbReference type="SAM" id="MobiDB-lite"/>
    </source>
</evidence>
<evidence type="ECO:0000313" key="4">
    <source>
        <dbReference type="EMBL" id="GFA56031.1"/>
    </source>
</evidence>
<gene>
    <name evidence="4" type="ORF">Tci_628003</name>
</gene>
<keyword evidence="1" id="KW-0479">Metal-binding</keyword>
<dbReference type="GO" id="GO:0008270">
    <property type="term" value="F:zinc ion binding"/>
    <property type="evidence" value="ECO:0007669"/>
    <property type="project" value="UniProtKB-KW"/>
</dbReference>
<feature type="compositionally biased region" description="Basic and acidic residues" evidence="2">
    <location>
        <begin position="21"/>
        <end position="31"/>
    </location>
</feature>
<feature type="region of interest" description="Disordered" evidence="2">
    <location>
        <begin position="1"/>
        <end position="31"/>
    </location>
</feature>
<dbReference type="PANTHER" id="PTHR35046">
    <property type="entry name" value="ZINC KNUCKLE (CCHC-TYPE) FAMILY PROTEIN"/>
    <property type="match status" value="1"/>
</dbReference>
<keyword evidence="1" id="KW-0863">Zinc-finger</keyword>
<comment type="caution">
    <text evidence="4">The sequence shown here is derived from an EMBL/GenBank/DDBJ whole genome shotgun (WGS) entry which is preliminary data.</text>
</comment>
<dbReference type="EMBL" id="BKCJ010445684">
    <property type="protein sequence ID" value="GFA56031.1"/>
    <property type="molecule type" value="Genomic_DNA"/>
</dbReference>
<protein>
    <recommendedName>
        <fullName evidence="3">CCHC-type domain-containing protein</fullName>
    </recommendedName>
</protein>
<name>A0A699JSY9_TANCI</name>
<evidence type="ECO:0000259" key="3">
    <source>
        <dbReference type="PROSITE" id="PS50158"/>
    </source>
</evidence>
<reference evidence="4" key="1">
    <citation type="journal article" date="2019" name="Sci. Rep.">
        <title>Draft genome of Tanacetum cinerariifolium, the natural source of mosquito coil.</title>
        <authorList>
            <person name="Yamashiro T."/>
            <person name="Shiraishi A."/>
            <person name="Satake H."/>
            <person name="Nakayama K."/>
        </authorList>
    </citation>
    <scope>NUCLEOTIDE SEQUENCE</scope>
</reference>
<dbReference type="InterPro" id="IPR001878">
    <property type="entry name" value="Znf_CCHC"/>
</dbReference>
<feature type="non-terminal residue" evidence="4">
    <location>
        <position position="378"/>
    </location>
</feature>